<dbReference type="Proteomes" id="UP000443070">
    <property type="component" value="Unassembled WGS sequence"/>
</dbReference>
<evidence type="ECO:0000256" key="4">
    <source>
        <dbReference type="ARBA" id="ARBA00023163"/>
    </source>
</evidence>
<evidence type="ECO:0000313" key="8">
    <source>
        <dbReference type="Proteomes" id="UP000443070"/>
    </source>
</evidence>
<keyword evidence="2" id="KW-0805">Transcription regulation</keyword>
<reference evidence="8 9" key="1">
    <citation type="journal article" date="2019" name="Nat. Med.">
        <title>A library of human gut bacterial isolates paired with longitudinal multiomics data enables mechanistic microbiome research.</title>
        <authorList>
            <person name="Poyet M."/>
            <person name="Groussin M."/>
            <person name="Gibbons S.M."/>
            <person name="Avila-Pacheco J."/>
            <person name="Jiang X."/>
            <person name="Kearney S.M."/>
            <person name="Perrotta A.R."/>
            <person name="Berdy B."/>
            <person name="Zhao S."/>
            <person name="Lieberman T.D."/>
            <person name="Swanson P.K."/>
            <person name="Smith M."/>
            <person name="Roesemann S."/>
            <person name="Alexander J.E."/>
            <person name="Rich S.A."/>
            <person name="Livny J."/>
            <person name="Vlamakis H."/>
            <person name="Clish C."/>
            <person name="Bullock K."/>
            <person name="Deik A."/>
            <person name="Scott J."/>
            <person name="Pierce K.A."/>
            <person name="Xavier R.J."/>
            <person name="Alm E.J."/>
        </authorList>
    </citation>
    <scope>NUCLEOTIDE SEQUENCE [LARGE SCALE GENOMIC DNA]</scope>
    <source>
        <strain evidence="6 9">BIOML-A13</strain>
        <strain evidence="7 8">BIOML-A3</strain>
    </source>
</reference>
<protein>
    <submittedName>
        <fullName evidence="6">LysR family transcriptional regulator</fullName>
    </submittedName>
</protein>
<dbReference type="InterPro" id="IPR036388">
    <property type="entry name" value="WH-like_DNA-bd_sf"/>
</dbReference>
<dbReference type="CDD" id="cd05466">
    <property type="entry name" value="PBP2_LTTR_substrate"/>
    <property type="match status" value="1"/>
</dbReference>
<dbReference type="PANTHER" id="PTHR30419">
    <property type="entry name" value="HTH-TYPE TRANSCRIPTIONAL REGULATOR YBHD"/>
    <property type="match status" value="1"/>
</dbReference>
<dbReference type="SUPFAM" id="SSF53850">
    <property type="entry name" value="Periplasmic binding protein-like II"/>
    <property type="match status" value="1"/>
</dbReference>
<dbReference type="EMBL" id="WNBW01000003">
    <property type="protein sequence ID" value="MTU03953.1"/>
    <property type="molecule type" value="Genomic_DNA"/>
</dbReference>
<dbReference type="PROSITE" id="PS50931">
    <property type="entry name" value="HTH_LYSR"/>
    <property type="match status" value="1"/>
</dbReference>
<organism evidence="6 9">
    <name type="scientific">Phascolarctobacterium faecium</name>
    <dbReference type="NCBI Taxonomy" id="33025"/>
    <lineage>
        <taxon>Bacteria</taxon>
        <taxon>Bacillati</taxon>
        <taxon>Bacillota</taxon>
        <taxon>Negativicutes</taxon>
        <taxon>Acidaminococcales</taxon>
        <taxon>Acidaminococcaceae</taxon>
        <taxon>Phascolarctobacterium</taxon>
    </lineage>
</organism>
<gene>
    <name evidence="6" type="ORF">GMD11_06400</name>
    <name evidence="7" type="ORF">GMD18_06045</name>
</gene>
<dbReference type="SUPFAM" id="SSF46785">
    <property type="entry name" value="Winged helix' DNA-binding domain"/>
    <property type="match status" value="1"/>
</dbReference>
<dbReference type="GO" id="GO:0003700">
    <property type="term" value="F:DNA-binding transcription factor activity"/>
    <property type="evidence" value="ECO:0007669"/>
    <property type="project" value="InterPro"/>
</dbReference>
<dbReference type="Pfam" id="PF00126">
    <property type="entry name" value="HTH_1"/>
    <property type="match status" value="1"/>
</dbReference>
<comment type="caution">
    <text evidence="6">The sequence shown here is derived from an EMBL/GenBank/DDBJ whole genome shotgun (WGS) entry which is preliminary data.</text>
</comment>
<evidence type="ECO:0000259" key="5">
    <source>
        <dbReference type="PROSITE" id="PS50931"/>
    </source>
</evidence>
<evidence type="ECO:0000256" key="3">
    <source>
        <dbReference type="ARBA" id="ARBA00023125"/>
    </source>
</evidence>
<dbReference type="RefSeq" id="WP_155163929.1">
    <property type="nucleotide sequence ID" value="NZ_WNBG01000003.1"/>
</dbReference>
<evidence type="ECO:0000256" key="1">
    <source>
        <dbReference type="ARBA" id="ARBA00009437"/>
    </source>
</evidence>
<evidence type="ECO:0000313" key="7">
    <source>
        <dbReference type="EMBL" id="MTU03953.1"/>
    </source>
</evidence>
<dbReference type="InterPro" id="IPR050950">
    <property type="entry name" value="HTH-type_LysR_regulators"/>
</dbReference>
<evidence type="ECO:0000313" key="6">
    <source>
        <dbReference type="EMBL" id="MTT75891.1"/>
    </source>
</evidence>
<dbReference type="GO" id="GO:0003677">
    <property type="term" value="F:DNA binding"/>
    <property type="evidence" value="ECO:0007669"/>
    <property type="project" value="UniProtKB-KW"/>
</dbReference>
<dbReference type="Gene3D" id="1.10.10.10">
    <property type="entry name" value="Winged helix-like DNA-binding domain superfamily/Winged helix DNA-binding domain"/>
    <property type="match status" value="1"/>
</dbReference>
<proteinExistence type="inferred from homology"/>
<dbReference type="PANTHER" id="PTHR30419:SF8">
    <property type="entry name" value="NITROGEN ASSIMILATION TRANSCRIPTIONAL ACTIVATOR-RELATED"/>
    <property type="match status" value="1"/>
</dbReference>
<feature type="domain" description="HTH lysR-type" evidence="5">
    <location>
        <begin position="1"/>
        <end position="60"/>
    </location>
</feature>
<dbReference type="OrthoDB" id="108771at2"/>
<keyword evidence="4" id="KW-0804">Transcription</keyword>
<dbReference type="AlphaFoldDB" id="A0A7X2XFN5"/>
<keyword evidence="8" id="KW-1185">Reference proteome</keyword>
<evidence type="ECO:0000256" key="2">
    <source>
        <dbReference type="ARBA" id="ARBA00023015"/>
    </source>
</evidence>
<accession>A0A7X2XFN5</accession>
<dbReference type="InterPro" id="IPR005119">
    <property type="entry name" value="LysR_subst-bd"/>
</dbReference>
<dbReference type="GO" id="GO:0005829">
    <property type="term" value="C:cytosol"/>
    <property type="evidence" value="ECO:0007669"/>
    <property type="project" value="TreeGrafter"/>
</dbReference>
<dbReference type="InterPro" id="IPR000847">
    <property type="entry name" value="LysR_HTH_N"/>
</dbReference>
<dbReference type="EMBL" id="WNBM01000003">
    <property type="protein sequence ID" value="MTT75891.1"/>
    <property type="molecule type" value="Genomic_DNA"/>
</dbReference>
<evidence type="ECO:0000313" key="9">
    <source>
        <dbReference type="Proteomes" id="UP000484547"/>
    </source>
</evidence>
<dbReference type="Gene3D" id="3.40.190.290">
    <property type="match status" value="1"/>
</dbReference>
<dbReference type="PRINTS" id="PR00039">
    <property type="entry name" value="HTHLYSR"/>
</dbReference>
<name>A0A7X2XFN5_9FIRM</name>
<dbReference type="Proteomes" id="UP000484547">
    <property type="component" value="Unassembled WGS sequence"/>
</dbReference>
<comment type="similarity">
    <text evidence="1">Belongs to the LysR transcriptional regulatory family.</text>
</comment>
<dbReference type="InterPro" id="IPR036390">
    <property type="entry name" value="WH_DNA-bd_sf"/>
</dbReference>
<dbReference type="Pfam" id="PF03466">
    <property type="entry name" value="LysR_substrate"/>
    <property type="match status" value="1"/>
</dbReference>
<keyword evidence="3" id="KW-0238">DNA-binding</keyword>
<sequence length="310" mass="34415">MELESYRNFLAIIEAGSFTGAAECVHVAQPALSKQLKTLENFFGAKLIITTRGSRQLILTEAGRILYQKAKYICSLEDLARNEIDNIIGGAVGTLRISAANSRSSLFISTSLKDFCQLYPKVTYEIYEGGIAEQAQQLLNGITELGILSVPITHEDSFEVLFQRREELSAVFHKEAVWLDNTTSDITLKELSEMPLSVSAGCCDLLKKCCAENALSPQILSVSTTRNTTLQWAYEKTAVAVVPIEPGEFLGSDLVTKRISDTTIDLFKTVVKVKDRPLSVIAQKFLKFYSQKRNSQQVCDLKKLLSSRNL</sequence>